<accession>A0A6A6TLS0</accession>
<gene>
    <name evidence="1" type="ORF">K491DRAFT_505347</name>
</gene>
<name>A0A6A6TLS0_9PLEO</name>
<dbReference type="AlphaFoldDB" id="A0A6A6TLS0"/>
<evidence type="ECO:0000313" key="1">
    <source>
        <dbReference type="EMBL" id="KAF2661019.1"/>
    </source>
</evidence>
<reference evidence="1" key="1">
    <citation type="journal article" date="2020" name="Stud. Mycol.">
        <title>101 Dothideomycetes genomes: a test case for predicting lifestyles and emergence of pathogens.</title>
        <authorList>
            <person name="Haridas S."/>
            <person name="Albert R."/>
            <person name="Binder M."/>
            <person name="Bloem J."/>
            <person name="Labutti K."/>
            <person name="Salamov A."/>
            <person name="Andreopoulos B."/>
            <person name="Baker S."/>
            <person name="Barry K."/>
            <person name="Bills G."/>
            <person name="Bluhm B."/>
            <person name="Cannon C."/>
            <person name="Castanera R."/>
            <person name="Culley D."/>
            <person name="Daum C."/>
            <person name="Ezra D."/>
            <person name="Gonzalez J."/>
            <person name="Henrissat B."/>
            <person name="Kuo A."/>
            <person name="Liang C."/>
            <person name="Lipzen A."/>
            <person name="Lutzoni F."/>
            <person name="Magnuson J."/>
            <person name="Mondo S."/>
            <person name="Nolan M."/>
            <person name="Ohm R."/>
            <person name="Pangilinan J."/>
            <person name="Park H.-J."/>
            <person name="Ramirez L."/>
            <person name="Alfaro M."/>
            <person name="Sun H."/>
            <person name="Tritt A."/>
            <person name="Yoshinaga Y."/>
            <person name="Zwiers L.-H."/>
            <person name="Turgeon B."/>
            <person name="Goodwin S."/>
            <person name="Spatafora J."/>
            <person name="Crous P."/>
            <person name="Grigoriev I."/>
        </authorList>
    </citation>
    <scope>NUCLEOTIDE SEQUENCE</scope>
    <source>
        <strain evidence="1">CBS 122681</strain>
    </source>
</reference>
<sequence length="539" mass="58534">MLTGSLELLHAVALVSSNMTRIGSRARRRSILRIIVINVHELFARTLRVEVIQKVNPTGDIGLGASFREVGLGTLISSAGDLTRGRRTSLRLGSDGEALVERGRIAGGGGNRSSSSGGSGIGLGQLGRRRVAEDQTAQLVDVEAQLLTYVIADRLQTLDDLLAQLDLDLVLEPAEGLVEDQLPGLVVAEVLDRRVRFVLGALEDQRGGSDWGRLGHALATDSERRWDAASSILLVDGGHVDFAGLLHGLGHGLIETSEAARVELQWDGEDGARGADWSRARRSVLLAVLLLEDVDLRLRGLPELLGFLLRSADLQPLGAFVVDGGSELDELAALVVHSEEVVLRARDDVPELSRVDWGEALVPFLVDLLAVVEHLHLDLICSGNFGVLVEALHAEALCLRHSLVELETTLLVFWALVRLVEPVEQRRQLRGKSPISDVFLRSFLAGLGDRRRWDRCSSAIVQLNGSAVLSNGRTVVGDVVLRIHLALRLSVDRSEAGRRRRIGHFSSFSRCFEQCRLVGEVEGGQGVESVDPQCRGVFI</sequence>
<dbReference type="Proteomes" id="UP000799324">
    <property type="component" value="Unassembled WGS sequence"/>
</dbReference>
<organism evidence="1 2">
    <name type="scientific">Lophiostoma macrostomum CBS 122681</name>
    <dbReference type="NCBI Taxonomy" id="1314788"/>
    <lineage>
        <taxon>Eukaryota</taxon>
        <taxon>Fungi</taxon>
        <taxon>Dikarya</taxon>
        <taxon>Ascomycota</taxon>
        <taxon>Pezizomycotina</taxon>
        <taxon>Dothideomycetes</taxon>
        <taxon>Pleosporomycetidae</taxon>
        <taxon>Pleosporales</taxon>
        <taxon>Lophiostomataceae</taxon>
        <taxon>Lophiostoma</taxon>
    </lineage>
</organism>
<keyword evidence="2" id="KW-1185">Reference proteome</keyword>
<evidence type="ECO:0000313" key="2">
    <source>
        <dbReference type="Proteomes" id="UP000799324"/>
    </source>
</evidence>
<proteinExistence type="predicted"/>
<dbReference type="EMBL" id="MU004296">
    <property type="protein sequence ID" value="KAF2661019.1"/>
    <property type="molecule type" value="Genomic_DNA"/>
</dbReference>
<protein>
    <submittedName>
        <fullName evidence="1">Uncharacterized protein</fullName>
    </submittedName>
</protein>